<name>A0A917G4Y6_9BACL</name>
<feature type="domain" description="Rhodanese" evidence="1">
    <location>
        <begin position="20"/>
        <end position="103"/>
    </location>
</feature>
<dbReference type="RefSeq" id="WP_188533296.1">
    <property type="nucleotide sequence ID" value="NZ_BMGR01000019.1"/>
</dbReference>
<dbReference type="AlphaFoldDB" id="A0A917G4Y6"/>
<dbReference type="PANTHER" id="PTHR43031">
    <property type="entry name" value="FAD-DEPENDENT OXIDOREDUCTASE"/>
    <property type="match status" value="1"/>
</dbReference>
<comment type="caution">
    <text evidence="2">The sequence shown here is derived from an EMBL/GenBank/DDBJ whole genome shotgun (WGS) entry which is preliminary data.</text>
</comment>
<protein>
    <submittedName>
        <fullName evidence="2">Rhodanese-like domain-containing protein</fullName>
    </submittedName>
</protein>
<reference evidence="2" key="1">
    <citation type="journal article" date="2014" name="Int. J. Syst. Evol. Microbiol.">
        <title>Complete genome sequence of Corynebacterium casei LMG S-19264T (=DSM 44701T), isolated from a smear-ripened cheese.</title>
        <authorList>
            <consortium name="US DOE Joint Genome Institute (JGI-PGF)"/>
            <person name="Walter F."/>
            <person name="Albersmeier A."/>
            <person name="Kalinowski J."/>
            <person name="Ruckert C."/>
        </authorList>
    </citation>
    <scope>NUCLEOTIDE SEQUENCE</scope>
    <source>
        <strain evidence="2">CGMCC 1.12987</strain>
    </source>
</reference>
<dbReference type="PANTHER" id="PTHR43031:SF17">
    <property type="entry name" value="SULFURTRANSFERASE YTWF-RELATED"/>
    <property type="match status" value="1"/>
</dbReference>
<keyword evidence="3" id="KW-1185">Reference proteome</keyword>
<dbReference type="InterPro" id="IPR050229">
    <property type="entry name" value="GlpE_sulfurtransferase"/>
</dbReference>
<evidence type="ECO:0000313" key="3">
    <source>
        <dbReference type="Proteomes" id="UP000644756"/>
    </source>
</evidence>
<accession>A0A917G4Y6</accession>
<reference evidence="2" key="2">
    <citation type="submission" date="2020-09" db="EMBL/GenBank/DDBJ databases">
        <authorList>
            <person name="Sun Q."/>
            <person name="Zhou Y."/>
        </authorList>
    </citation>
    <scope>NUCLEOTIDE SEQUENCE</scope>
    <source>
        <strain evidence="2">CGMCC 1.12987</strain>
    </source>
</reference>
<dbReference type="Pfam" id="PF00581">
    <property type="entry name" value="Rhodanese"/>
    <property type="match status" value="1"/>
</dbReference>
<proteinExistence type="predicted"/>
<evidence type="ECO:0000259" key="1">
    <source>
        <dbReference type="PROSITE" id="PS50206"/>
    </source>
</evidence>
<dbReference type="PROSITE" id="PS50206">
    <property type="entry name" value="RHODANESE_3"/>
    <property type="match status" value="1"/>
</dbReference>
<dbReference type="CDD" id="cd00158">
    <property type="entry name" value="RHOD"/>
    <property type="match status" value="1"/>
</dbReference>
<dbReference type="SMART" id="SM00450">
    <property type="entry name" value="RHOD"/>
    <property type="match status" value="1"/>
</dbReference>
<gene>
    <name evidence="2" type="ORF">GCM10010916_44620</name>
</gene>
<dbReference type="Gene3D" id="3.40.250.10">
    <property type="entry name" value="Rhodanese-like domain"/>
    <property type="match status" value="1"/>
</dbReference>
<dbReference type="SUPFAM" id="SSF52821">
    <property type="entry name" value="Rhodanese/Cell cycle control phosphatase"/>
    <property type="match status" value="1"/>
</dbReference>
<sequence>MAGKFSKAVMPQEVKQRLASGEALIIVDVREDTEWESGHIPGAKHIPLGSIGERHQELDSSRETIVVCRSGNRSGLACEVLESKGYNVVNMTGGMLEWTGDIE</sequence>
<dbReference type="Proteomes" id="UP000644756">
    <property type="component" value="Unassembled WGS sequence"/>
</dbReference>
<dbReference type="InterPro" id="IPR036873">
    <property type="entry name" value="Rhodanese-like_dom_sf"/>
</dbReference>
<evidence type="ECO:0000313" key="2">
    <source>
        <dbReference type="EMBL" id="GGG23108.1"/>
    </source>
</evidence>
<dbReference type="EMBL" id="BMGR01000019">
    <property type="protein sequence ID" value="GGG23108.1"/>
    <property type="molecule type" value="Genomic_DNA"/>
</dbReference>
<organism evidence="2 3">
    <name type="scientific">Paenibacillus abyssi</name>
    <dbReference type="NCBI Taxonomy" id="1340531"/>
    <lineage>
        <taxon>Bacteria</taxon>
        <taxon>Bacillati</taxon>
        <taxon>Bacillota</taxon>
        <taxon>Bacilli</taxon>
        <taxon>Bacillales</taxon>
        <taxon>Paenibacillaceae</taxon>
        <taxon>Paenibacillus</taxon>
    </lineage>
</organism>
<dbReference type="InterPro" id="IPR001763">
    <property type="entry name" value="Rhodanese-like_dom"/>
</dbReference>